<dbReference type="SUPFAM" id="SSF53187">
    <property type="entry name" value="Zn-dependent exopeptidases"/>
    <property type="match status" value="1"/>
</dbReference>
<proteinExistence type="predicted"/>
<dbReference type="InterPro" id="IPR036264">
    <property type="entry name" value="Bact_exopeptidase_dim_dom"/>
</dbReference>
<accession>A0A0B7P1J6</accession>
<dbReference type="Pfam" id="PF01546">
    <property type="entry name" value="Peptidase_M20"/>
    <property type="match status" value="1"/>
</dbReference>
<dbReference type="PANTHER" id="PTHR43808:SF31">
    <property type="entry name" value="N-ACETYL-L-CITRULLINE DEACETYLASE"/>
    <property type="match status" value="1"/>
</dbReference>
<dbReference type="InterPro" id="IPR010174">
    <property type="entry name" value="Succinyl-DAP_deSuclase_DapE"/>
</dbReference>
<dbReference type="Pfam" id="PF07687">
    <property type="entry name" value="M20_dimer"/>
    <property type="match status" value="1"/>
</dbReference>
<evidence type="ECO:0000259" key="4">
    <source>
        <dbReference type="Pfam" id="PF07687"/>
    </source>
</evidence>
<dbReference type="NCBIfam" id="TIGR01900">
    <property type="entry name" value="dapE-gram_pos"/>
    <property type="match status" value="1"/>
</dbReference>
<dbReference type="GO" id="GO:0009089">
    <property type="term" value="P:lysine biosynthetic process via diaminopimelate"/>
    <property type="evidence" value="ECO:0007669"/>
    <property type="project" value="UniProtKB-UniRule"/>
</dbReference>
<keyword evidence="2 5" id="KW-0378">Hydrolase</keyword>
<organism evidence="5">
    <name type="scientific">Propionibacterium freudenreichii subsp. freudenreichii</name>
    <dbReference type="NCBI Taxonomy" id="66712"/>
    <lineage>
        <taxon>Bacteria</taxon>
        <taxon>Bacillati</taxon>
        <taxon>Actinomycetota</taxon>
        <taxon>Actinomycetes</taxon>
        <taxon>Propionibacteriales</taxon>
        <taxon>Propionibacteriaceae</taxon>
        <taxon>Propionibacterium</taxon>
    </lineage>
</organism>
<gene>
    <name evidence="5" type="primary">argE</name>
    <name evidence="5" type="synonym">dapE2</name>
    <name evidence="5" type="ORF">PFCIRM138_02160</name>
</gene>
<evidence type="ECO:0000256" key="3">
    <source>
        <dbReference type="NCBIfam" id="TIGR01900"/>
    </source>
</evidence>
<dbReference type="PANTHER" id="PTHR43808">
    <property type="entry name" value="ACETYLORNITHINE DEACETYLASE"/>
    <property type="match status" value="1"/>
</dbReference>
<dbReference type="GO" id="GO:0046872">
    <property type="term" value="F:metal ion binding"/>
    <property type="evidence" value="ECO:0007669"/>
    <property type="project" value="UniProtKB-KW"/>
</dbReference>
<dbReference type="AlphaFoldDB" id="A0A0B7P1J6"/>
<evidence type="ECO:0000256" key="2">
    <source>
        <dbReference type="ARBA" id="ARBA00022801"/>
    </source>
</evidence>
<dbReference type="GO" id="GO:0006526">
    <property type="term" value="P:L-arginine biosynthetic process"/>
    <property type="evidence" value="ECO:0007669"/>
    <property type="project" value="TreeGrafter"/>
</dbReference>
<dbReference type="EMBL" id="LM676436">
    <property type="protein sequence ID" value="CEP27548.1"/>
    <property type="molecule type" value="Genomic_DNA"/>
</dbReference>
<dbReference type="InterPro" id="IPR002933">
    <property type="entry name" value="Peptidase_M20"/>
</dbReference>
<dbReference type="InterPro" id="IPR011650">
    <property type="entry name" value="Peptidase_M20_dimer"/>
</dbReference>
<dbReference type="InterPro" id="IPR050072">
    <property type="entry name" value="Peptidase_M20A"/>
</dbReference>
<dbReference type="GO" id="GO:0009014">
    <property type="term" value="F:succinyl-diaminopimelate desuccinylase activity"/>
    <property type="evidence" value="ECO:0007669"/>
    <property type="project" value="UniProtKB-UniRule"/>
</dbReference>
<evidence type="ECO:0000256" key="1">
    <source>
        <dbReference type="ARBA" id="ARBA00022723"/>
    </source>
</evidence>
<reference evidence="5" key="1">
    <citation type="submission" date="2014-08" db="EMBL/GenBank/DDBJ databases">
        <authorList>
            <person name="Falentin Helene"/>
        </authorList>
    </citation>
    <scope>NUCLEOTIDE SEQUENCE</scope>
</reference>
<dbReference type="GO" id="GO:0008777">
    <property type="term" value="F:acetylornithine deacetylase activity"/>
    <property type="evidence" value="ECO:0007669"/>
    <property type="project" value="TreeGrafter"/>
</dbReference>
<dbReference type="Gene3D" id="3.40.630.10">
    <property type="entry name" value="Zn peptidases"/>
    <property type="match status" value="1"/>
</dbReference>
<protein>
    <recommendedName>
        <fullName evidence="3">Succinyl-diaminopimelate desuccinylase</fullName>
        <ecNumber evidence="3">3.5.1.18</ecNumber>
    </recommendedName>
</protein>
<keyword evidence="1" id="KW-0479">Metal-binding</keyword>
<feature type="domain" description="Peptidase M20 dimerisation" evidence="4">
    <location>
        <begin position="169"/>
        <end position="267"/>
    </location>
</feature>
<dbReference type="SUPFAM" id="SSF55031">
    <property type="entry name" value="Bacterial exopeptidase dimerisation domain"/>
    <property type="match status" value="1"/>
</dbReference>
<name>A0A0B7P1J6_PROFF</name>
<evidence type="ECO:0000313" key="5">
    <source>
        <dbReference type="EMBL" id="CEP27548.1"/>
    </source>
</evidence>
<dbReference type="Gene3D" id="3.30.70.360">
    <property type="match status" value="1"/>
</dbReference>
<dbReference type="EC" id="3.5.1.18" evidence="3"/>
<sequence>MTLDTRDLHRLFAQIVDIESVSRNEERLADAVQAVLEPCGHLEVTRHGNSVVARTHLGRAQRMIIAGHLDTVPVADNLPSRLEHRPDGDYLVGRGTADMKGGIAVMVQLATQLAEPVHDVTWVFYECEEIEAAANGLTKIAAAQPQWLAGDFAVLMEPTSARIEGGCQGTTRFLLITHGVAAHSARSWLGHNAIHDLTPLLQRIQAFPVRRVMVEGLEYREGLNATIVSGGMAGNMIPDRAQLQVNYRFAPDLDADRALARMRELFDLPDVDFEVLDLSPAARPGLDRPEARGFLQAVGGTPGPKYGWTDVARFGQLGIPAVNYGPADAGKAHAVDECCPLADLDTCAGALTTWLTNRAPDR</sequence>